<feature type="region of interest" description="Disordered" evidence="1">
    <location>
        <begin position="82"/>
        <end position="105"/>
    </location>
</feature>
<dbReference type="Proteomes" id="UP000604475">
    <property type="component" value="Unassembled WGS sequence"/>
</dbReference>
<dbReference type="RefSeq" id="WP_203003291.1">
    <property type="nucleotide sequence ID" value="NZ_JADWYU010000095.1"/>
</dbReference>
<evidence type="ECO:0000313" key="3">
    <source>
        <dbReference type="Proteomes" id="UP000604475"/>
    </source>
</evidence>
<gene>
    <name evidence="2" type="ORF">I7412_28915</name>
</gene>
<accession>A0A937UR95</accession>
<name>A0A937UR95_9ACTN</name>
<proteinExistence type="predicted"/>
<reference evidence="2" key="1">
    <citation type="submission" date="2020-12" db="EMBL/GenBank/DDBJ databases">
        <title>Genomic characterization of non-nitrogen-fixing Frankia strains.</title>
        <authorList>
            <person name="Carlos-Shanley C."/>
            <person name="Guerra T."/>
            <person name="Hahn D."/>
        </authorList>
    </citation>
    <scope>NUCLEOTIDE SEQUENCE</scope>
    <source>
        <strain evidence="2">CN6</strain>
    </source>
</reference>
<dbReference type="NCBIfam" id="TIGR03917">
    <property type="entry name" value="Frankia_40_dom"/>
    <property type="match status" value="1"/>
</dbReference>
<protein>
    <submittedName>
        <fullName evidence="2">Uncharacterized protein</fullName>
    </submittedName>
</protein>
<evidence type="ECO:0000256" key="1">
    <source>
        <dbReference type="SAM" id="MobiDB-lite"/>
    </source>
</evidence>
<dbReference type="EMBL" id="JAEACQ010000260">
    <property type="protein sequence ID" value="MBL7631112.1"/>
    <property type="molecule type" value="Genomic_DNA"/>
</dbReference>
<evidence type="ECO:0000313" key="2">
    <source>
        <dbReference type="EMBL" id="MBL7631112.1"/>
    </source>
</evidence>
<sequence length="105" mass="10448">MEDTATDVGALAPEPGQLAELPRSLAEVVTAHDGNLVQHRLRLSPGATAAEITAAMILMPPAAALVGDHGDAGVSLVFREPARPSSDAAGLPAGAGAGRAEDDSS</sequence>
<keyword evidence="3" id="KW-1185">Reference proteome</keyword>
<dbReference type="AlphaFoldDB" id="A0A937UR95"/>
<comment type="caution">
    <text evidence="2">The sequence shown here is derived from an EMBL/GenBank/DDBJ whole genome shotgun (WGS) entry which is preliminary data.</text>
</comment>
<dbReference type="InterPro" id="IPR023817">
    <property type="entry name" value="Frankia_40_dom"/>
</dbReference>
<organism evidence="2 3">
    <name type="scientific">Frankia nepalensis</name>
    <dbReference type="NCBI Taxonomy" id="1836974"/>
    <lineage>
        <taxon>Bacteria</taxon>
        <taxon>Bacillati</taxon>
        <taxon>Actinomycetota</taxon>
        <taxon>Actinomycetes</taxon>
        <taxon>Frankiales</taxon>
        <taxon>Frankiaceae</taxon>
        <taxon>Frankia</taxon>
    </lineage>
</organism>